<dbReference type="AlphaFoldDB" id="A0A9W9R0H3"/>
<dbReference type="Proteomes" id="UP001148299">
    <property type="component" value="Unassembled WGS sequence"/>
</dbReference>
<feature type="chain" id="PRO_5041156349" description="Ig-like domain-containing protein" evidence="1">
    <location>
        <begin position="19"/>
        <end position="188"/>
    </location>
</feature>
<organism evidence="2 4">
    <name type="scientific">Penicillium brevicompactum</name>
    <dbReference type="NCBI Taxonomy" id="5074"/>
    <lineage>
        <taxon>Eukaryota</taxon>
        <taxon>Fungi</taxon>
        <taxon>Dikarya</taxon>
        <taxon>Ascomycota</taxon>
        <taxon>Pezizomycotina</taxon>
        <taxon>Eurotiomycetes</taxon>
        <taxon>Eurotiomycetidae</taxon>
        <taxon>Eurotiales</taxon>
        <taxon>Aspergillaceae</taxon>
        <taxon>Penicillium</taxon>
    </lineage>
</organism>
<evidence type="ECO:0000313" key="5">
    <source>
        <dbReference type="Proteomes" id="UP001148299"/>
    </source>
</evidence>
<protein>
    <recommendedName>
        <fullName evidence="6">Ig-like domain-containing protein</fullName>
    </recommendedName>
</protein>
<evidence type="ECO:0000256" key="1">
    <source>
        <dbReference type="SAM" id="SignalP"/>
    </source>
</evidence>
<accession>A0A9W9R0H3</accession>
<comment type="caution">
    <text evidence="2">The sequence shown here is derived from an EMBL/GenBank/DDBJ whole genome shotgun (WGS) entry which is preliminary data.</text>
</comment>
<dbReference type="EMBL" id="JAPZBQ010000002">
    <property type="protein sequence ID" value="KAJ5346002.1"/>
    <property type="molecule type" value="Genomic_DNA"/>
</dbReference>
<feature type="signal peptide" evidence="1">
    <location>
        <begin position="1"/>
        <end position="18"/>
    </location>
</feature>
<evidence type="ECO:0000313" key="3">
    <source>
        <dbReference type="EMBL" id="KAJ5350930.1"/>
    </source>
</evidence>
<reference evidence="2" key="2">
    <citation type="journal article" date="2023" name="IMA Fungus">
        <title>Comparative genomic study of the Penicillium genus elucidates a diverse pangenome and 15 lateral gene transfer events.</title>
        <authorList>
            <person name="Petersen C."/>
            <person name="Sorensen T."/>
            <person name="Nielsen M.R."/>
            <person name="Sondergaard T.E."/>
            <person name="Sorensen J.L."/>
            <person name="Fitzpatrick D.A."/>
            <person name="Frisvad J.C."/>
            <person name="Nielsen K.L."/>
        </authorList>
    </citation>
    <scope>NUCLEOTIDE SEQUENCE</scope>
    <source>
        <strain evidence="2">IBT 35673</strain>
        <strain evidence="3">IBT 35675</strain>
    </source>
</reference>
<evidence type="ECO:0000313" key="2">
    <source>
        <dbReference type="EMBL" id="KAJ5346002.1"/>
    </source>
</evidence>
<gene>
    <name evidence="2" type="ORF">N7452_004006</name>
    <name evidence="3" type="ORF">N7541_008657</name>
</gene>
<dbReference type="Proteomes" id="UP001147695">
    <property type="component" value="Unassembled WGS sequence"/>
</dbReference>
<evidence type="ECO:0000313" key="4">
    <source>
        <dbReference type="Proteomes" id="UP001147695"/>
    </source>
</evidence>
<reference evidence="2" key="1">
    <citation type="submission" date="2022-12" db="EMBL/GenBank/DDBJ databases">
        <authorList>
            <person name="Petersen C."/>
        </authorList>
    </citation>
    <scope>NUCLEOTIDE SEQUENCE</scope>
    <source>
        <strain evidence="2">IBT 35673</strain>
        <strain evidence="3">IBT 35675</strain>
    </source>
</reference>
<proteinExistence type="predicted"/>
<sequence>MRTSAIISLFAVAAVASAIPVKRDDHVEITFIGAADAQFTQSFPSDGSAVSITNPLSISKISSGVNGFQCTFNGIDHSVTTVSGAETVDVGPPQTQLTGSCTPVNDHPARGLAWVTFIGAADAQFSQGFPTDGEWVQITNPLSISHIQSDAAGVTCVFNGIDKSVTTVSGGLVDVGPPQTQISGSCHF</sequence>
<evidence type="ECO:0008006" key="6">
    <source>
        <dbReference type="Google" id="ProtNLM"/>
    </source>
</evidence>
<dbReference type="EMBL" id="JAPZBR010000006">
    <property type="protein sequence ID" value="KAJ5350930.1"/>
    <property type="molecule type" value="Genomic_DNA"/>
</dbReference>
<name>A0A9W9R0H3_PENBR</name>
<keyword evidence="1" id="KW-0732">Signal</keyword>
<keyword evidence="5" id="KW-1185">Reference proteome</keyword>